<dbReference type="SMART" id="SM00267">
    <property type="entry name" value="GGDEF"/>
    <property type="match status" value="1"/>
</dbReference>
<protein>
    <submittedName>
        <fullName evidence="4">Diguanylate cyclase</fullName>
    </submittedName>
</protein>
<dbReference type="EMBL" id="JAAWWK010000001">
    <property type="protein sequence ID" value="NKI16170.1"/>
    <property type="molecule type" value="Genomic_DNA"/>
</dbReference>
<dbReference type="InterPro" id="IPR000160">
    <property type="entry name" value="GGDEF_dom"/>
</dbReference>
<sequence>MERTILNQAPAETPQQGEENPAHGSAVVAAPAYARVSVLLRRYSDASLAERHRRSLVFYASVLFAGLILAGFTYAKYAIGALDLTVLLFSGGGGVAILATLGYELLRRNLPRSAVYLGGIVAVLLVGLMYAGDLHGFELYLLAPLLCWQFVLLGAFGGMLIAVAIFAVVYIGLLWPAIPGADYTVVEVVGSCVLLALLVVINFFSEYARQRAQEEAASKHADRLQGSLTDPVTGVFKPAFLNDYVYPLAKLAEKSALPMGCIVCQIDDYSGIVQRSGEAVAEDALRSVAAVIAAKTENDDVICRGDDGTFTVLCQRGTMEVARRRAEDIRQGVEALVLSGVDEGITISSGVAVAARPGEFSAGVTRASSSLSLAQQNGGANVVYCQS</sequence>
<dbReference type="Proteomes" id="UP000765845">
    <property type="component" value="Unassembled WGS sequence"/>
</dbReference>
<dbReference type="InterPro" id="IPR029787">
    <property type="entry name" value="Nucleotide_cyclase"/>
</dbReference>
<gene>
    <name evidence="4" type="ORF">HCU74_01935</name>
</gene>
<evidence type="ECO:0000256" key="1">
    <source>
        <dbReference type="SAM" id="MobiDB-lite"/>
    </source>
</evidence>
<evidence type="ECO:0000313" key="4">
    <source>
        <dbReference type="EMBL" id="NKI16170.1"/>
    </source>
</evidence>
<keyword evidence="2" id="KW-0472">Membrane</keyword>
<dbReference type="InterPro" id="IPR043128">
    <property type="entry name" value="Rev_trsase/Diguanyl_cyclase"/>
</dbReference>
<dbReference type="Pfam" id="PF00990">
    <property type="entry name" value="GGDEF"/>
    <property type="match status" value="1"/>
</dbReference>
<feature type="transmembrane region" description="Helical" evidence="2">
    <location>
        <begin position="113"/>
        <end position="131"/>
    </location>
</feature>
<dbReference type="SUPFAM" id="SSF55073">
    <property type="entry name" value="Nucleotide cyclase"/>
    <property type="match status" value="1"/>
</dbReference>
<evidence type="ECO:0000259" key="3">
    <source>
        <dbReference type="PROSITE" id="PS50887"/>
    </source>
</evidence>
<evidence type="ECO:0000313" key="5">
    <source>
        <dbReference type="Proteomes" id="UP000765845"/>
    </source>
</evidence>
<feature type="transmembrane region" description="Helical" evidence="2">
    <location>
        <begin position="185"/>
        <end position="204"/>
    </location>
</feature>
<feature type="transmembrane region" description="Helical" evidence="2">
    <location>
        <begin position="151"/>
        <end position="173"/>
    </location>
</feature>
<keyword evidence="5" id="KW-1185">Reference proteome</keyword>
<feature type="transmembrane region" description="Helical" evidence="2">
    <location>
        <begin position="87"/>
        <end position="106"/>
    </location>
</feature>
<keyword evidence="2" id="KW-1133">Transmembrane helix</keyword>
<feature type="domain" description="GGDEF" evidence="3">
    <location>
        <begin position="257"/>
        <end position="387"/>
    </location>
</feature>
<feature type="region of interest" description="Disordered" evidence="1">
    <location>
        <begin position="1"/>
        <end position="24"/>
    </location>
</feature>
<name>A0ABX1GB25_9GAMM</name>
<reference evidence="4 5" key="1">
    <citation type="submission" date="2020-04" db="EMBL/GenBank/DDBJ databases">
        <authorList>
            <person name="Yoon J."/>
        </authorList>
    </citation>
    <scope>NUCLEOTIDE SEQUENCE [LARGE SCALE GENOMIC DNA]</scope>
    <source>
        <strain evidence="4 5">KMU-166</strain>
    </source>
</reference>
<proteinExistence type="predicted"/>
<dbReference type="NCBIfam" id="TIGR00254">
    <property type="entry name" value="GGDEF"/>
    <property type="match status" value="1"/>
</dbReference>
<dbReference type="Gene3D" id="3.30.70.270">
    <property type="match status" value="1"/>
</dbReference>
<feature type="transmembrane region" description="Helical" evidence="2">
    <location>
        <begin position="56"/>
        <end position="75"/>
    </location>
</feature>
<accession>A0ABX1GB25</accession>
<comment type="caution">
    <text evidence="4">The sequence shown here is derived from an EMBL/GenBank/DDBJ whole genome shotgun (WGS) entry which is preliminary data.</text>
</comment>
<keyword evidence="2" id="KW-0812">Transmembrane</keyword>
<evidence type="ECO:0000256" key="2">
    <source>
        <dbReference type="SAM" id="Phobius"/>
    </source>
</evidence>
<dbReference type="PROSITE" id="PS50887">
    <property type="entry name" value="GGDEF"/>
    <property type="match status" value="1"/>
</dbReference>
<dbReference type="RefSeq" id="WP_168448704.1">
    <property type="nucleotide sequence ID" value="NZ_JAAWWK010000001.1"/>
</dbReference>
<organism evidence="4 5">
    <name type="scientific">Spongiibacter thalassae</name>
    <dbReference type="NCBI Taxonomy" id="2721624"/>
    <lineage>
        <taxon>Bacteria</taxon>
        <taxon>Pseudomonadati</taxon>
        <taxon>Pseudomonadota</taxon>
        <taxon>Gammaproteobacteria</taxon>
        <taxon>Cellvibrionales</taxon>
        <taxon>Spongiibacteraceae</taxon>
        <taxon>Spongiibacter</taxon>
    </lineage>
</organism>